<dbReference type="AlphaFoldDB" id="A0A9W8PUH6"/>
<name>A0A9W8PUH6_9HYPO</name>
<evidence type="ECO:0000256" key="3">
    <source>
        <dbReference type="ARBA" id="ARBA00023098"/>
    </source>
</evidence>
<evidence type="ECO:0000256" key="5">
    <source>
        <dbReference type="ARBA" id="ARBA00023315"/>
    </source>
</evidence>
<dbReference type="GO" id="GO:0031966">
    <property type="term" value="C:mitochondrial membrane"/>
    <property type="evidence" value="ECO:0007669"/>
    <property type="project" value="TreeGrafter"/>
</dbReference>
<dbReference type="PANTHER" id="PTHR12497">
    <property type="entry name" value="TAZ PROTEIN TAFAZZIN"/>
    <property type="match status" value="1"/>
</dbReference>
<evidence type="ECO:0000313" key="7">
    <source>
        <dbReference type="EMBL" id="KAJ4018984.1"/>
    </source>
</evidence>
<keyword evidence="2" id="KW-0808">Transferase</keyword>
<dbReference type="InterPro" id="IPR000872">
    <property type="entry name" value="Tafazzin"/>
</dbReference>
<evidence type="ECO:0000256" key="1">
    <source>
        <dbReference type="ARBA" id="ARBA00004170"/>
    </source>
</evidence>
<dbReference type="EMBL" id="JAPDHF010000004">
    <property type="protein sequence ID" value="KAJ4018984.1"/>
    <property type="molecule type" value="Genomic_DNA"/>
</dbReference>
<dbReference type="GO" id="GO:0047184">
    <property type="term" value="F:1-acylglycerophosphocholine O-acyltransferase activity"/>
    <property type="evidence" value="ECO:0007669"/>
    <property type="project" value="TreeGrafter"/>
</dbReference>
<keyword evidence="3" id="KW-0443">Lipid metabolism</keyword>
<sequence>MSNYEPPTQPSLPWRIASAAVMGTVGGLSRGFMNGFNDLQVIGLDGLLGVLDRRKREGRERGLLTVCNHVAVLDDPLIWGILPLRYFFDAVNMRWGLGAHDICFKNK</sequence>
<gene>
    <name evidence="7" type="primary">TAZ1_1</name>
    <name evidence="7" type="ORF">NW766_002684</name>
</gene>
<organism evidence="7 8">
    <name type="scientific">Fusarium irregulare</name>
    <dbReference type="NCBI Taxonomy" id="2494466"/>
    <lineage>
        <taxon>Eukaryota</taxon>
        <taxon>Fungi</taxon>
        <taxon>Dikarya</taxon>
        <taxon>Ascomycota</taxon>
        <taxon>Pezizomycotina</taxon>
        <taxon>Sordariomycetes</taxon>
        <taxon>Hypocreomycetidae</taxon>
        <taxon>Hypocreales</taxon>
        <taxon>Nectriaceae</taxon>
        <taxon>Fusarium</taxon>
        <taxon>Fusarium incarnatum-equiseti species complex</taxon>
    </lineage>
</organism>
<accession>A0A9W8PUH6</accession>
<dbReference type="PANTHER" id="PTHR12497:SF0">
    <property type="entry name" value="TAFAZZIN"/>
    <property type="match status" value="1"/>
</dbReference>
<keyword evidence="4" id="KW-0472">Membrane</keyword>
<evidence type="ECO:0000256" key="2">
    <source>
        <dbReference type="ARBA" id="ARBA00022679"/>
    </source>
</evidence>
<dbReference type="Proteomes" id="UP001152130">
    <property type="component" value="Unassembled WGS sequence"/>
</dbReference>
<evidence type="ECO:0000256" key="4">
    <source>
        <dbReference type="ARBA" id="ARBA00023136"/>
    </source>
</evidence>
<comment type="subcellular location">
    <subcellularLocation>
        <location evidence="1">Membrane</location>
        <topology evidence="1">Peripheral membrane protein</topology>
    </subcellularLocation>
</comment>
<comment type="similarity">
    <text evidence="6">Belongs to the taffazin family.</text>
</comment>
<dbReference type="GO" id="GO:0007007">
    <property type="term" value="P:inner mitochondrial membrane organization"/>
    <property type="evidence" value="ECO:0007669"/>
    <property type="project" value="TreeGrafter"/>
</dbReference>
<evidence type="ECO:0000256" key="6">
    <source>
        <dbReference type="RuleBase" id="RU365062"/>
    </source>
</evidence>
<proteinExistence type="inferred from homology"/>
<comment type="caution">
    <text evidence="7">The sequence shown here is derived from an EMBL/GenBank/DDBJ whole genome shotgun (WGS) entry which is preliminary data.</text>
</comment>
<keyword evidence="8" id="KW-1185">Reference proteome</keyword>
<evidence type="ECO:0000313" key="8">
    <source>
        <dbReference type="Proteomes" id="UP001152130"/>
    </source>
</evidence>
<reference evidence="7" key="1">
    <citation type="submission" date="2022-10" db="EMBL/GenBank/DDBJ databases">
        <title>Fusarium specimens isolated from Avocado Roots.</title>
        <authorList>
            <person name="Stajich J."/>
            <person name="Roper C."/>
            <person name="Heimlech-Rivalta G."/>
        </authorList>
    </citation>
    <scope>NUCLEOTIDE SEQUENCE</scope>
    <source>
        <strain evidence="7">CF00143</strain>
    </source>
</reference>
<protein>
    <recommendedName>
        <fullName evidence="6">Tafazzin family protein</fullName>
    </recommendedName>
</protein>
<dbReference type="GO" id="GO:0035965">
    <property type="term" value="P:cardiolipin acyl-chain remodeling"/>
    <property type="evidence" value="ECO:0007669"/>
    <property type="project" value="TreeGrafter"/>
</dbReference>
<dbReference type="PRINTS" id="PR00979">
    <property type="entry name" value="TAFAZZIN"/>
</dbReference>
<keyword evidence="5 7" id="KW-0012">Acyltransferase</keyword>